<dbReference type="RefSeq" id="XP_047775696.1">
    <property type="nucleotide sequence ID" value="XM_047926508.1"/>
</dbReference>
<dbReference type="SUPFAM" id="SSF103506">
    <property type="entry name" value="Mitochondrial carrier"/>
    <property type="match status" value="1"/>
</dbReference>
<dbReference type="Pfam" id="PF00153">
    <property type="entry name" value="Mito_carr"/>
    <property type="match status" value="3"/>
</dbReference>
<keyword evidence="7" id="KW-0496">Mitochondrion</keyword>
<dbReference type="InterPro" id="IPR002067">
    <property type="entry name" value="MCP"/>
</dbReference>
<protein>
    <submittedName>
        <fullName evidence="11">Mitochondrial carrier domain-containing protein</fullName>
    </submittedName>
</protein>
<sequence length="289" mass="31003">MNREGTSKIILPSVSLAAGGIGGAVEAAVTYPLEFAKTRMQLGTVKTRNPFVVINHVVRTEGLPALYKGFPNVILGSMGKNAIRFVSFDAIKNVWKDAETGELTPTRSLLAGMTAGVVTSIFAVTPTQRIKTALIDDGGGERRFRSGLHAARVMYQERGLAALYYGFSGTTLKAISATGVRMGTYNILKDYEHSRNIQPKMSTSFMNGAVAGFVTTYATQPFDTLKTRCQTSNGASTVEAFRNIMADGGIRVFWSGSIVRLGRTILSGGILFTVYEKIAAAMPPLLGAK</sequence>
<evidence type="ECO:0000256" key="8">
    <source>
        <dbReference type="ARBA" id="ARBA00023136"/>
    </source>
</evidence>
<comment type="subcellular location">
    <subcellularLocation>
        <location evidence="1">Mitochondrion membrane</location>
        <topology evidence="1">Multi-pass membrane protein</topology>
    </subcellularLocation>
</comment>
<dbReference type="EMBL" id="JADCUA010000020">
    <property type="protein sequence ID" value="KAH9832930.1"/>
    <property type="molecule type" value="Genomic_DNA"/>
</dbReference>
<dbReference type="InterPro" id="IPR049563">
    <property type="entry name" value="TXTP-like"/>
</dbReference>
<dbReference type="GeneID" id="72007240"/>
<evidence type="ECO:0000256" key="5">
    <source>
        <dbReference type="ARBA" id="ARBA00022737"/>
    </source>
</evidence>
<comment type="similarity">
    <text evidence="2 10">Belongs to the mitochondrial carrier (TC 2.A.29) family.</text>
</comment>
<evidence type="ECO:0000256" key="2">
    <source>
        <dbReference type="ARBA" id="ARBA00006375"/>
    </source>
</evidence>
<keyword evidence="12" id="KW-1185">Reference proteome</keyword>
<evidence type="ECO:0000256" key="9">
    <source>
        <dbReference type="PROSITE-ProRule" id="PRU00282"/>
    </source>
</evidence>
<evidence type="ECO:0000256" key="4">
    <source>
        <dbReference type="ARBA" id="ARBA00022692"/>
    </source>
</evidence>
<keyword evidence="6" id="KW-1133">Transmembrane helix</keyword>
<dbReference type="InterPro" id="IPR018108">
    <property type="entry name" value="MCP_transmembrane"/>
</dbReference>
<evidence type="ECO:0000256" key="1">
    <source>
        <dbReference type="ARBA" id="ARBA00004225"/>
    </source>
</evidence>
<evidence type="ECO:0000313" key="12">
    <source>
        <dbReference type="Proteomes" id="UP000814176"/>
    </source>
</evidence>
<dbReference type="InterPro" id="IPR023395">
    <property type="entry name" value="MCP_dom_sf"/>
</dbReference>
<feature type="repeat" description="Solcar" evidence="9">
    <location>
        <begin position="10"/>
        <end position="94"/>
    </location>
</feature>
<dbReference type="PROSITE" id="PS50920">
    <property type="entry name" value="SOLCAR"/>
    <property type="match status" value="3"/>
</dbReference>
<evidence type="ECO:0000256" key="7">
    <source>
        <dbReference type="ARBA" id="ARBA00023128"/>
    </source>
</evidence>
<dbReference type="PANTHER" id="PTHR45788">
    <property type="entry name" value="SUCCINATE/FUMARATE MITOCHONDRIAL TRANSPORTER-RELATED"/>
    <property type="match status" value="1"/>
</dbReference>
<dbReference type="PRINTS" id="PR00926">
    <property type="entry name" value="MITOCARRIER"/>
</dbReference>
<keyword evidence="3 10" id="KW-0813">Transport</keyword>
<proteinExistence type="inferred from homology"/>
<evidence type="ECO:0000256" key="3">
    <source>
        <dbReference type="ARBA" id="ARBA00022448"/>
    </source>
</evidence>
<name>A0ABQ8K6Q4_9APHY</name>
<dbReference type="Proteomes" id="UP000814176">
    <property type="component" value="Unassembled WGS sequence"/>
</dbReference>
<keyword evidence="5" id="KW-0677">Repeat</keyword>
<evidence type="ECO:0000256" key="10">
    <source>
        <dbReference type="RuleBase" id="RU000488"/>
    </source>
</evidence>
<accession>A0ABQ8K6Q4</accession>
<dbReference type="PANTHER" id="PTHR45788:SF3">
    <property type="entry name" value="TRICARBOXYLATE TRANSPORT PROTEIN"/>
    <property type="match status" value="1"/>
</dbReference>
<feature type="repeat" description="Solcar" evidence="9">
    <location>
        <begin position="199"/>
        <end position="281"/>
    </location>
</feature>
<comment type="caution">
    <text evidence="11">The sequence shown here is derived from an EMBL/GenBank/DDBJ whole genome shotgun (WGS) entry which is preliminary data.</text>
</comment>
<evidence type="ECO:0000256" key="6">
    <source>
        <dbReference type="ARBA" id="ARBA00022989"/>
    </source>
</evidence>
<evidence type="ECO:0000313" key="11">
    <source>
        <dbReference type="EMBL" id="KAH9832930.1"/>
    </source>
</evidence>
<dbReference type="Gene3D" id="1.50.40.10">
    <property type="entry name" value="Mitochondrial carrier domain"/>
    <property type="match status" value="1"/>
</dbReference>
<gene>
    <name evidence="11" type="ORF">C8Q71DRAFT_839868</name>
</gene>
<keyword evidence="8 9" id="KW-0472">Membrane</keyword>
<reference evidence="11 12" key="1">
    <citation type="journal article" date="2021" name="Environ. Microbiol.">
        <title>Gene family expansions and transcriptome signatures uncover fungal adaptations to wood decay.</title>
        <authorList>
            <person name="Hage H."/>
            <person name="Miyauchi S."/>
            <person name="Viragh M."/>
            <person name="Drula E."/>
            <person name="Min B."/>
            <person name="Chaduli D."/>
            <person name="Navarro D."/>
            <person name="Favel A."/>
            <person name="Norest M."/>
            <person name="Lesage-Meessen L."/>
            <person name="Balint B."/>
            <person name="Merenyi Z."/>
            <person name="de Eugenio L."/>
            <person name="Morin E."/>
            <person name="Martinez A.T."/>
            <person name="Baldrian P."/>
            <person name="Stursova M."/>
            <person name="Martinez M.J."/>
            <person name="Novotny C."/>
            <person name="Magnuson J.K."/>
            <person name="Spatafora J.W."/>
            <person name="Maurice S."/>
            <person name="Pangilinan J."/>
            <person name="Andreopoulos W."/>
            <person name="LaButti K."/>
            <person name="Hundley H."/>
            <person name="Na H."/>
            <person name="Kuo A."/>
            <person name="Barry K."/>
            <person name="Lipzen A."/>
            <person name="Henrissat B."/>
            <person name="Riley R."/>
            <person name="Ahrendt S."/>
            <person name="Nagy L.G."/>
            <person name="Grigoriev I.V."/>
            <person name="Martin F."/>
            <person name="Rosso M.N."/>
        </authorList>
    </citation>
    <scope>NUCLEOTIDE SEQUENCE [LARGE SCALE GENOMIC DNA]</scope>
    <source>
        <strain evidence="11 12">CIRM-BRFM 1785</strain>
    </source>
</reference>
<organism evidence="11 12">
    <name type="scientific">Rhodofomes roseus</name>
    <dbReference type="NCBI Taxonomy" id="34475"/>
    <lineage>
        <taxon>Eukaryota</taxon>
        <taxon>Fungi</taxon>
        <taxon>Dikarya</taxon>
        <taxon>Basidiomycota</taxon>
        <taxon>Agaricomycotina</taxon>
        <taxon>Agaricomycetes</taxon>
        <taxon>Polyporales</taxon>
        <taxon>Rhodofomes</taxon>
    </lineage>
</organism>
<feature type="repeat" description="Solcar" evidence="9">
    <location>
        <begin position="103"/>
        <end position="191"/>
    </location>
</feature>
<keyword evidence="4 9" id="KW-0812">Transmembrane</keyword>